<dbReference type="Proteomes" id="UP001295444">
    <property type="component" value="Chromosome 01"/>
</dbReference>
<keyword evidence="2" id="KW-1185">Reference proteome</keyword>
<dbReference type="EMBL" id="OW240912">
    <property type="protein sequence ID" value="CAH2224034.1"/>
    <property type="molecule type" value="Genomic_DNA"/>
</dbReference>
<evidence type="ECO:0000313" key="2">
    <source>
        <dbReference type="Proteomes" id="UP001295444"/>
    </source>
</evidence>
<gene>
    <name evidence="1" type="ORF">PECUL_23A031939</name>
</gene>
<sequence>MNRGGVGMNMSGRCGWLSQPRCLGGCSIGAQCRGGEVGVCHTRWERLQLHQQASPISHLELIPASKAETQNLLTELKALFVTDITLVWEDMGAITVRLQVLEYDSDITTGNQDDLRAGIDKLKRTNLTMEDSK</sequence>
<dbReference type="AlphaFoldDB" id="A0AAD1R5U9"/>
<proteinExistence type="predicted"/>
<reference evidence="1" key="1">
    <citation type="submission" date="2022-03" db="EMBL/GenBank/DDBJ databases">
        <authorList>
            <person name="Alioto T."/>
            <person name="Alioto T."/>
            <person name="Gomez Garrido J."/>
        </authorList>
    </citation>
    <scope>NUCLEOTIDE SEQUENCE</scope>
</reference>
<accession>A0AAD1R5U9</accession>
<name>A0AAD1R5U9_PELCU</name>
<protein>
    <submittedName>
        <fullName evidence="1">Uncharacterized protein</fullName>
    </submittedName>
</protein>
<evidence type="ECO:0000313" key="1">
    <source>
        <dbReference type="EMBL" id="CAH2224034.1"/>
    </source>
</evidence>
<organism evidence="1 2">
    <name type="scientific">Pelobates cultripes</name>
    <name type="common">Western spadefoot toad</name>
    <dbReference type="NCBI Taxonomy" id="61616"/>
    <lineage>
        <taxon>Eukaryota</taxon>
        <taxon>Metazoa</taxon>
        <taxon>Chordata</taxon>
        <taxon>Craniata</taxon>
        <taxon>Vertebrata</taxon>
        <taxon>Euteleostomi</taxon>
        <taxon>Amphibia</taxon>
        <taxon>Batrachia</taxon>
        <taxon>Anura</taxon>
        <taxon>Pelobatoidea</taxon>
        <taxon>Pelobatidae</taxon>
        <taxon>Pelobates</taxon>
    </lineage>
</organism>